<dbReference type="PANTHER" id="PTHR13774:SF32">
    <property type="entry name" value="ANTISENSE-ENHANCING SEQUENCE 1"/>
    <property type="match status" value="1"/>
</dbReference>
<dbReference type="OrthoDB" id="9788221at2"/>
<gene>
    <name evidence="3" type="ORF">Xbud_00233</name>
</gene>
<dbReference type="GO" id="GO:0016853">
    <property type="term" value="F:isomerase activity"/>
    <property type="evidence" value="ECO:0007669"/>
    <property type="project" value="TreeGrafter"/>
</dbReference>
<accession>A0A2D0J5E0</accession>
<dbReference type="PIRSF" id="PIRSF016184">
    <property type="entry name" value="PhzC_PhzF"/>
    <property type="match status" value="1"/>
</dbReference>
<dbReference type="EMBL" id="NIBS01000001">
    <property type="protein sequence ID" value="PHM29696.1"/>
    <property type="molecule type" value="Genomic_DNA"/>
</dbReference>
<dbReference type="InterPro" id="IPR003719">
    <property type="entry name" value="Phenazine_PhzF-like"/>
</dbReference>
<dbReference type="Proteomes" id="UP000225833">
    <property type="component" value="Unassembled WGS sequence"/>
</dbReference>
<dbReference type="GO" id="GO:0005737">
    <property type="term" value="C:cytoplasm"/>
    <property type="evidence" value="ECO:0007669"/>
    <property type="project" value="TreeGrafter"/>
</dbReference>
<dbReference type="SUPFAM" id="SSF54506">
    <property type="entry name" value="Diaminopimelate epimerase-like"/>
    <property type="match status" value="1"/>
</dbReference>
<organism evidence="3 4">
    <name type="scientific">Xenorhabdus budapestensis</name>
    <dbReference type="NCBI Taxonomy" id="290110"/>
    <lineage>
        <taxon>Bacteria</taxon>
        <taxon>Pseudomonadati</taxon>
        <taxon>Pseudomonadota</taxon>
        <taxon>Gammaproteobacteria</taxon>
        <taxon>Enterobacterales</taxon>
        <taxon>Morganellaceae</taxon>
        <taxon>Xenorhabdus</taxon>
    </lineage>
</organism>
<dbReference type="NCBIfam" id="TIGR00654">
    <property type="entry name" value="PhzF_family"/>
    <property type="match status" value="1"/>
</dbReference>
<comment type="similarity">
    <text evidence="1">Belongs to the PhzF family.</text>
</comment>
<evidence type="ECO:0000256" key="1">
    <source>
        <dbReference type="ARBA" id="ARBA00008270"/>
    </source>
</evidence>
<protein>
    <submittedName>
        <fullName evidence="3">Putative phenazine biosynthesis protein</fullName>
    </submittedName>
</protein>
<comment type="caution">
    <text evidence="3">The sequence shown here is derived from an EMBL/GenBank/DDBJ whole genome shotgun (WGS) entry which is preliminary data.</text>
</comment>
<evidence type="ECO:0000313" key="3">
    <source>
        <dbReference type="EMBL" id="PHM29696.1"/>
    </source>
</evidence>
<dbReference type="RefSeq" id="WP_099134334.1">
    <property type="nucleotide sequence ID" value="NZ_CAWNNJ010000001.1"/>
</dbReference>
<dbReference type="AlphaFoldDB" id="A0A2D0J5E0"/>
<evidence type="ECO:0000313" key="4">
    <source>
        <dbReference type="Proteomes" id="UP000225833"/>
    </source>
</evidence>
<evidence type="ECO:0000256" key="2">
    <source>
        <dbReference type="PIRSR" id="PIRSR016184-1"/>
    </source>
</evidence>
<dbReference type="Gene3D" id="3.10.310.10">
    <property type="entry name" value="Diaminopimelate Epimerase, Chain A, domain 1"/>
    <property type="match status" value="2"/>
</dbReference>
<reference evidence="3 4" key="1">
    <citation type="journal article" date="2017" name="Nat. Microbiol.">
        <title>Natural product diversity associated with the nematode symbionts Photorhabdus and Xenorhabdus.</title>
        <authorList>
            <person name="Tobias N.J."/>
            <person name="Wolff H."/>
            <person name="Djahanschiri B."/>
            <person name="Grundmann F."/>
            <person name="Kronenwerth M."/>
            <person name="Shi Y.M."/>
            <person name="Simonyi S."/>
            <person name="Grun P."/>
            <person name="Shapiro-Ilan D."/>
            <person name="Pidot S.J."/>
            <person name="Stinear T.P."/>
            <person name="Ebersberger I."/>
            <person name="Bode H.B."/>
        </authorList>
    </citation>
    <scope>NUCLEOTIDE SEQUENCE [LARGE SCALE GENOMIC DNA]</scope>
    <source>
        <strain evidence="3 4">DSM 16342</strain>
    </source>
</reference>
<proteinExistence type="inferred from homology"/>
<name>A0A2D0J5E0_XENBU</name>
<dbReference type="Pfam" id="PF02567">
    <property type="entry name" value="PhzC-PhzF"/>
    <property type="match status" value="1"/>
</dbReference>
<dbReference type="PANTHER" id="PTHR13774">
    <property type="entry name" value="PHENAZINE BIOSYNTHESIS PROTEIN"/>
    <property type="match status" value="1"/>
</dbReference>
<feature type="active site" evidence="2">
    <location>
        <position position="47"/>
    </location>
</feature>
<sequence length="294" mass="31971">MSSVNFKQVDVFTTTSFKGNPVAVVMEAHELSTTQMQAIANWTNLSETTFVLPPESSEADYRVRIFTPESELPFADHPTIGTAYALLEAGVIQHREGRIVQECGTGLVNLSVTEKVSGNLSIAFELPKPVITPLTTVQVDCLENILGCMVDRSLMPALVDVGARWIVVHTIDVNSVLQARPDYAQLREHDREMNVTGICLYGEYSRNNGLHIEVRSFAPGCGMNEDPVCGGGNGSVAAFIRHHAVTLPEDGLICSFQGQILGRDGKLQLTVTDEKILVGGNAVTCINGTIRIRF</sequence>